<keyword evidence="2" id="KW-1185">Reference proteome</keyword>
<name>A0AAN7S2R7_MYCAM</name>
<dbReference type="AlphaFoldDB" id="A0AAN7S2R7"/>
<reference evidence="1 2" key="1">
    <citation type="journal article" date="2023" name="J. Hered.">
        <title>Chromosome-level genome of the wood stork (Mycteria americana) provides insight into avian chromosome evolution.</title>
        <authorList>
            <person name="Flamio R. Jr."/>
            <person name="Ramstad K.M."/>
        </authorList>
    </citation>
    <scope>NUCLEOTIDE SEQUENCE [LARGE SCALE GENOMIC DNA]</scope>
    <source>
        <strain evidence="1">JAX WOST 10</strain>
    </source>
</reference>
<sequence length="249" mass="28593">MGKAGSPTHSLKKKPHRTKFLPSTILDLAKNPEDVFKAPLNTTKLAPVTTKSRNKFWGPQHKKDMDLLEQLQRRATKMIRGLKHLSYEERLRELGLFSLEKRRLQGDLTVAFQYIKRACKTDGERLPTRSCSDRTRGNGFKLKEGRFLLDTRKKFFITRVVRHGNKLPREAVDGPSLEVFKPKQPQFPQPLLTRLVLQTFHQLCCPSLDTLQHLNVSLVVGDPKLNTVFEAVSLTNDSSEVHKPFFRPE</sequence>
<protein>
    <submittedName>
        <fullName evidence="1">Uncharacterized protein</fullName>
    </submittedName>
</protein>
<proteinExistence type="predicted"/>
<dbReference type="Proteomes" id="UP001333110">
    <property type="component" value="Unassembled WGS sequence"/>
</dbReference>
<evidence type="ECO:0000313" key="1">
    <source>
        <dbReference type="EMBL" id="KAK4816333.1"/>
    </source>
</evidence>
<comment type="caution">
    <text evidence="1">The sequence shown here is derived from an EMBL/GenBank/DDBJ whole genome shotgun (WGS) entry which is preliminary data.</text>
</comment>
<evidence type="ECO:0000313" key="2">
    <source>
        <dbReference type="Proteomes" id="UP001333110"/>
    </source>
</evidence>
<accession>A0AAN7S2R7</accession>
<dbReference type="EMBL" id="JAUNZN010000009">
    <property type="protein sequence ID" value="KAK4816333.1"/>
    <property type="molecule type" value="Genomic_DNA"/>
</dbReference>
<organism evidence="1 2">
    <name type="scientific">Mycteria americana</name>
    <name type="common">Wood stork</name>
    <dbReference type="NCBI Taxonomy" id="33587"/>
    <lineage>
        <taxon>Eukaryota</taxon>
        <taxon>Metazoa</taxon>
        <taxon>Chordata</taxon>
        <taxon>Craniata</taxon>
        <taxon>Vertebrata</taxon>
        <taxon>Euteleostomi</taxon>
        <taxon>Archelosauria</taxon>
        <taxon>Archosauria</taxon>
        <taxon>Dinosauria</taxon>
        <taxon>Saurischia</taxon>
        <taxon>Theropoda</taxon>
        <taxon>Coelurosauria</taxon>
        <taxon>Aves</taxon>
        <taxon>Neognathae</taxon>
        <taxon>Neoaves</taxon>
        <taxon>Aequornithes</taxon>
        <taxon>Ciconiiformes</taxon>
        <taxon>Ciconiidae</taxon>
        <taxon>Mycteria</taxon>
    </lineage>
</organism>
<gene>
    <name evidence="1" type="ORF">QYF61_015017</name>
</gene>